<dbReference type="AlphaFoldDB" id="A0A1B7JQB0"/>
<name>A0A1B7JQB0_9ENTR</name>
<evidence type="ECO:0000313" key="3">
    <source>
        <dbReference type="Proteomes" id="UP000078386"/>
    </source>
</evidence>
<dbReference type="EMBL" id="LXEU01000066">
    <property type="protein sequence ID" value="OAT50087.1"/>
    <property type="molecule type" value="Genomic_DNA"/>
</dbReference>
<keyword evidence="2" id="KW-0012">Acyltransferase</keyword>
<reference evidence="2 3" key="1">
    <citation type="submission" date="2016-04" db="EMBL/GenBank/DDBJ databases">
        <title>ATOL: Assembling a taxonomically balanced genome-scale reconstruction of the evolutionary history of the Enterobacteriaceae.</title>
        <authorList>
            <person name="Plunkett G.III."/>
            <person name="Neeno-Eckwall E.C."/>
            <person name="Glasner J.D."/>
            <person name="Perna N.T."/>
        </authorList>
    </citation>
    <scope>NUCLEOTIDE SEQUENCE [LARGE SCALE GENOMIC DNA]</scope>
    <source>
        <strain evidence="2 3">ATCC 51603</strain>
    </source>
</reference>
<dbReference type="PATRIC" id="fig|1354264.4.peg.3386"/>
<dbReference type="SUPFAM" id="SSF55729">
    <property type="entry name" value="Acyl-CoA N-acyltransferases (Nat)"/>
    <property type="match status" value="1"/>
</dbReference>
<dbReference type="Proteomes" id="UP000078386">
    <property type="component" value="Unassembled WGS sequence"/>
</dbReference>
<keyword evidence="3" id="KW-1185">Reference proteome</keyword>
<accession>A0A1B7JQB0</accession>
<dbReference type="GO" id="GO:0016747">
    <property type="term" value="F:acyltransferase activity, transferring groups other than amino-acyl groups"/>
    <property type="evidence" value="ECO:0007669"/>
    <property type="project" value="InterPro"/>
</dbReference>
<dbReference type="EC" id="2.3.1.-" evidence="2"/>
<sequence>MLTAKKITTTDSPLFPPLDALYTHAFPWHEQCELPAKQRALNDPHYALEAWFDGELFIGMSGTWAFDGYIYIEHLAVEGSLRSQGYGKRLLGQILERASKTILEIDPLTTEIAHKRLRFYEGMGFFANPWPHAHPTYHAGITDHELIVLSYPQAIDEAQYQRFNHDLCRIVMA</sequence>
<dbReference type="CDD" id="cd04301">
    <property type="entry name" value="NAT_SF"/>
    <property type="match status" value="1"/>
</dbReference>
<evidence type="ECO:0000259" key="1">
    <source>
        <dbReference type="PROSITE" id="PS51186"/>
    </source>
</evidence>
<dbReference type="InterPro" id="IPR016181">
    <property type="entry name" value="Acyl_CoA_acyltransferase"/>
</dbReference>
<protein>
    <submittedName>
        <fullName evidence="2">GNAT family acetyltransferase</fullName>
        <ecNumber evidence="2">2.3.1.-</ecNumber>
    </submittedName>
</protein>
<proteinExistence type="predicted"/>
<evidence type="ECO:0000313" key="2">
    <source>
        <dbReference type="EMBL" id="OAT50087.1"/>
    </source>
</evidence>
<feature type="domain" description="N-acetyltransferase" evidence="1">
    <location>
        <begin position="5"/>
        <end position="152"/>
    </location>
</feature>
<organism evidence="2 3">
    <name type="scientific">Kluyvera georgiana ATCC 51603</name>
    <dbReference type="NCBI Taxonomy" id="1354264"/>
    <lineage>
        <taxon>Bacteria</taxon>
        <taxon>Pseudomonadati</taxon>
        <taxon>Pseudomonadota</taxon>
        <taxon>Gammaproteobacteria</taxon>
        <taxon>Enterobacterales</taxon>
        <taxon>Enterobacteriaceae</taxon>
        <taxon>Kluyvera</taxon>
    </lineage>
</organism>
<dbReference type="RefSeq" id="WP_064546957.1">
    <property type="nucleotide sequence ID" value="NZ_LXEU01000066.1"/>
</dbReference>
<dbReference type="Gene3D" id="3.40.630.30">
    <property type="match status" value="1"/>
</dbReference>
<keyword evidence="2" id="KW-0808">Transferase</keyword>
<dbReference type="Pfam" id="PF00583">
    <property type="entry name" value="Acetyltransf_1"/>
    <property type="match status" value="1"/>
</dbReference>
<dbReference type="InterPro" id="IPR000182">
    <property type="entry name" value="GNAT_dom"/>
</dbReference>
<dbReference type="PROSITE" id="PS51186">
    <property type="entry name" value="GNAT"/>
    <property type="match status" value="1"/>
</dbReference>
<comment type="caution">
    <text evidence="2">The sequence shown here is derived from an EMBL/GenBank/DDBJ whole genome shotgun (WGS) entry which is preliminary data.</text>
</comment>
<gene>
    <name evidence="2" type="ORF">M989_03251</name>
</gene>